<sequence length="210" mass="23637">MGGVVTHPWWRPFEVPDEAEIAAARTGEHRPEPVTVVAPDPEWPRWFERVREQLTAALGRRALSVEHVGSTSVPGLAAKPVIDVDLVVADSGDEPAWLPDLEAAGFDLRVREPEWEQHRCLRGHDPRANVHVFSPDAVEPRRHVAFRDWLRTHDDDRDLYAEVKRGVAARGFTDGMLYNNAKAWVVYDIYERAFAADPAHPHDPQPRAGG</sequence>
<gene>
    <name evidence="1" type="ORF">GCM10023340_26640</name>
</gene>
<keyword evidence="2" id="KW-1185">Reference proteome</keyword>
<dbReference type="InterPro" id="IPR043519">
    <property type="entry name" value="NT_sf"/>
</dbReference>
<accession>A0ABP9PRG7</accession>
<dbReference type="PANTHER" id="PTHR34822:SF1">
    <property type="entry name" value="GRPB FAMILY PROTEIN"/>
    <property type="match status" value="1"/>
</dbReference>
<reference evidence="2" key="1">
    <citation type="journal article" date="2019" name="Int. J. Syst. Evol. Microbiol.">
        <title>The Global Catalogue of Microorganisms (GCM) 10K type strain sequencing project: providing services to taxonomists for standard genome sequencing and annotation.</title>
        <authorList>
            <consortium name="The Broad Institute Genomics Platform"/>
            <consortium name="The Broad Institute Genome Sequencing Center for Infectious Disease"/>
            <person name="Wu L."/>
            <person name="Ma J."/>
        </authorList>
    </citation>
    <scope>NUCLEOTIDE SEQUENCE [LARGE SCALE GENOMIC DNA]</scope>
    <source>
        <strain evidence="2">JCM 18459</strain>
    </source>
</reference>
<proteinExistence type="predicted"/>
<dbReference type="PANTHER" id="PTHR34822">
    <property type="entry name" value="GRPB DOMAIN PROTEIN (AFU_ORTHOLOGUE AFUA_1G01530)"/>
    <property type="match status" value="1"/>
</dbReference>
<protein>
    <submittedName>
        <fullName evidence="1">GrpB family protein</fullName>
    </submittedName>
</protein>
<dbReference type="InterPro" id="IPR007344">
    <property type="entry name" value="GrpB/CoaE"/>
</dbReference>
<name>A0ABP9PRG7_9ACTN</name>
<dbReference type="SUPFAM" id="SSF81301">
    <property type="entry name" value="Nucleotidyltransferase"/>
    <property type="match status" value="1"/>
</dbReference>
<dbReference type="Proteomes" id="UP001500221">
    <property type="component" value="Unassembled WGS sequence"/>
</dbReference>
<dbReference type="EMBL" id="BAABKG010000003">
    <property type="protein sequence ID" value="GAA5150158.1"/>
    <property type="molecule type" value="Genomic_DNA"/>
</dbReference>
<dbReference type="Pfam" id="PF04229">
    <property type="entry name" value="GrpB"/>
    <property type="match status" value="1"/>
</dbReference>
<evidence type="ECO:0000313" key="2">
    <source>
        <dbReference type="Proteomes" id="UP001500221"/>
    </source>
</evidence>
<organism evidence="1 2">
    <name type="scientific">Nocardioides marinquilinus</name>
    <dbReference type="NCBI Taxonomy" id="1210400"/>
    <lineage>
        <taxon>Bacteria</taxon>
        <taxon>Bacillati</taxon>
        <taxon>Actinomycetota</taxon>
        <taxon>Actinomycetes</taxon>
        <taxon>Propionibacteriales</taxon>
        <taxon>Nocardioidaceae</taxon>
        <taxon>Nocardioides</taxon>
    </lineage>
</organism>
<evidence type="ECO:0000313" key="1">
    <source>
        <dbReference type="EMBL" id="GAA5150158.1"/>
    </source>
</evidence>
<comment type="caution">
    <text evidence="1">The sequence shown here is derived from an EMBL/GenBank/DDBJ whole genome shotgun (WGS) entry which is preliminary data.</text>
</comment>
<dbReference type="Gene3D" id="3.30.460.10">
    <property type="entry name" value="Beta Polymerase, domain 2"/>
    <property type="match status" value="1"/>
</dbReference>